<dbReference type="EMBL" id="QEOB01000003">
    <property type="protein sequence ID" value="PVX85853.1"/>
    <property type="molecule type" value="Genomic_DNA"/>
</dbReference>
<name>A0ABX5KVE5_9BURK</name>
<accession>A0ABX5KVE5</accession>
<gene>
    <name evidence="5" type="ORF">C7402_103431</name>
</gene>
<keyword evidence="3" id="KW-0274">FAD</keyword>
<dbReference type="Pfam" id="PF21274">
    <property type="entry name" value="Rng_hyd_C"/>
    <property type="match status" value="1"/>
</dbReference>
<organism evidence="5 6">
    <name type="scientific">Paraburkholderia unamae</name>
    <dbReference type="NCBI Taxonomy" id="219649"/>
    <lineage>
        <taxon>Bacteria</taxon>
        <taxon>Pseudomonadati</taxon>
        <taxon>Pseudomonadota</taxon>
        <taxon>Betaproteobacteria</taxon>
        <taxon>Burkholderiales</taxon>
        <taxon>Burkholderiaceae</taxon>
        <taxon>Paraburkholderia</taxon>
    </lineage>
</organism>
<sequence length="572" mass="62446">MKDAASSDQHEFDYPVVIAGAGPVGLMLSILLSRQGIRNIVFEKREQINTMPRARGINVRSVEILTQLDLGEELRRGSLPPTWARQFVYTETMAGELIGIMPGNMGPGMAADHSACEYRIAAQDRLDPMLYAKAESFEECTILFSHEVVDYVDNGSSVTVTIVDRSSPQETAPYELRAQYLIAADGGKSGLRAAAEIGDAYNATYRSFVAARFHGGLSTYSTGREGALIWTLAPSAAGVFHPLDGADNWSVQIQYDPNSENPDEWTPDDVLQKIRRMVGVPDGDELNIELVKYYKYTLTVSVADTFRKGRLLLAGDAAHRTLPHGGWGLNTGIHTAHNLAWKLGAVLRGVAPDALLDTYNNERREAALRNCEFAKVNAGYIEQMMRALRESSSIEERRRIVASSKQYGNWLGLDLGIHYEGTEGPGAYVPDNVSPPSVGNAVVEYTPHAKPGWRAPHFWARTANGGHRVSAVSLFDQDFVLLTGASGQAWIRAASELNKEGEPRILPLRVADDGDLVPEAIDFGDLYGIGSTGAVLVRPDGHVAYRAVAATQDVLKDLRSALRCALGHQSRL</sequence>
<dbReference type="Proteomes" id="UP000245712">
    <property type="component" value="Unassembled WGS sequence"/>
</dbReference>
<evidence type="ECO:0000313" key="6">
    <source>
        <dbReference type="Proteomes" id="UP000245712"/>
    </source>
</evidence>
<proteinExistence type="predicted"/>
<comment type="caution">
    <text evidence="5">The sequence shown here is derived from an EMBL/GenBank/DDBJ whole genome shotgun (WGS) entry which is preliminary data.</text>
</comment>
<dbReference type="PANTHER" id="PTHR43004:SF19">
    <property type="entry name" value="BINDING MONOOXYGENASE, PUTATIVE (JCVI)-RELATED"/>
    <property type="match status" value="1"/>
</dbReference>
<comment type="cofactor">
    <cofactor evidence="1">
        <name>FAD</name>
        <dbReference type="ChEBI" id="CHEBI:57692"/>
    </cofactor>
</comment>
<evidence type="ECO:0000259" key="4">
    <source>
        <dbReference type="Pfam" id="PF01494"/>
    </source>
</evidence>
<dbReference type="Gene3D" id="3.30.9.10">
    <property type="entry name" value="D-Amino Acid Oxidase, subunit A, domain 2"/>
    <property type="match status" value="1"/>
</dbReference>
<dbReference type="Gene3D" id="3.50.50.60">
    <property type="entry name" value="FAD/NAD(P)-binding domain"/>
    <property type="match status" value="1"/>
</dbReference>
<dbReference type="SUPFAM" id="SSF51905">
    <property type="entry name" value="FAD/NAD(P)-binding domain"/>
    <property type="match status" value="1"/>
</dbReference>
<evidence type="ECO:0000256" key="3">
    <source>
        <dbReference type="ARBA" id="ARBA00022827"/>
    </source>
</evidence>
<dbReference type="InterPro" id="IPR002938">
    <property type="entry name" value="FAD-bd"/>
</dbReference>
<evidence type="ECO:0000256" key="2">
    <source>
        <dbReference type="ARBA" id="ARBA00022630"/>
    </source>
</evidence>
<keyword evidence="5" id="KW-0503">Monooxygenase</keyword>
<dbReference type="Gene3D" id="3.40.30.120">
    <property type="match status" value="1"/>
</dbReference>
<dbReference type="GO" id="GO:0004497">
    <property type="term" value="F:monooxygenase activity"/>
    <property type="evidence" value="ECO:0007669"/>
    <property type="project" value="UniProtKB-KW"/>
</dbReference>
<protein>
    <submittedName>
        <fullName evidence="5">Tetracenomycin A2 monooxygenase-dioxygenase</fullName>
    </submittedName>
</protein>
<dbReference type="InterPro" id="IPR036188">
    <property type="entry name" value="FAD/NAD-bd_sf"/>
</dbReference>
<keyword evidence="6" id="KW-1185">Reference proteome</keyword>
<dbReference type="Pfam" id="PF01494">
    <property type="entry name" value="FAD_binding_3"/>
    <property type="match status" value="1"/>
</dbReference>
<reference evidence="5 6" key="1">
    <citation type="submission" date="2018-05" db="EMBL/GenBank/DDBJ databases">
        <title>Genomic Encyclopedia of Type Strains, Phase IV (KMG-V): Genome sequencing to study the core and pangenomes of soil and plant-associated prokaryotes.</title>
        <authorList>
            <person name="Whitman W."/>
        </authorList>
    </citation>
    <scope>NUCLEOTIDE SEQUENCE [LARGE SCALE GENOMIC DNA]</scope>
    <source>
        <strain evidence="5 6">SCZa-39</strain>
    </source>
</reference>
<dbReference type="InterPro" id="IPR050641">
    <property type="entry name" value="RIFMO-like"/>
</dbReference>
<keyword evidence="2" id="KW-0285">Flavoprotein</keyword>
<feature type="domain" description="FAD-binding" evidence="4">
    <location>
        <begin position="14"/>
        <end position="373"/>
    </location>
</feature>
<evidence type="ECO:0000313" key="5">
    <source>
        <dbReference type="EMBL" id="PVX85853.1"/>
    </source>
</evidence>
<dbReference type="RefSeq" id="WP_116610343.1">
    <property type="nucleotide sequence ID" value="NZ_QEOB01000003.1"/>
</dbReference>
<keyword evidence="5" id="KW-0560">Oxidoreductase</keyword>
<dbReference type="PANTHER" id="PTHR43004">
    <property type="entry name" value="TRK SYSTEM POTASSIUM UPTAKE PROTEIN"/>
    <property type="match status" value="1"/>
</dbReference>
<dbReference type="PRINTS" id="PR00420">
    <property type="entry name" value="RNGMNOXGNASE"/>
</dbReference>
<evidence type="ECO:0000256" key="1">
    <source>
        <dbReference type="ARBA" id="ARBA00001974"/>
    </source>
</evidence>